<name>A0AA49FKZ7_9PROT</name>
<dbReference type="PANTHER" id="PTHR35841">
    <property type="entry name" value="PHOSPHONATES-BINDING PERIPLASMIC PROTEIN"/>
    <property type="match status" value="1"/>
</dbReference>
<proteinExistence type="predicted"/>
<accession>A0AA49FKZ7</accession>
<gene>
    <name evidence="2" type="ORF">OHM77_12320</name>
</gene>
<organism evidence="2">
    <name type="scientific">Candidatus Nitricoxidivorans perseverans</name>
    <dbReference type="NCBI Taxonomy" id="2975601"/>
    <lineage>
        <taxon>Bacteria</taxon>
        <taxon>Pseudomonadati</taxon>
        <taxon>Pseudomonadota</taxon>
        <taxon>Betaproteobacteria</taxon>
        <taxon>Nitrosomonadales</taxon>
        <taxon>Sterolibacteriaceae</taxon>
        <taxon>Candidatus Nitricoxidivorans</taxon>
    </lineage>
</organism>
<evidence type="ECO:0000313" key="2">
    <source>
        <dbReference type="EMBL" id="WIM05453.1"/>
    </source>
</evidence>
<dbReference type="Pfam" id="PF12974">
    <property type="entry name" value="Phosphonate-bd"/>
    <property type="match status" value="1"/>
</dbReference>
<dbReference type="PANTHER" id="PTHR35841:SF1">
    <property type="entry name" value="PHOSPHONATES-BINDING PERIPLASMIC PROTEIN"/>
    <property type="match status" value="1"/>
</dbReference>
<keyword evidence="1" id="KW-0732">Signal</keyword>
<dbReference type="EMBL" id="CP107246">
    <property type="protein sequence ID" value="WIM05453.1"/>
    <property type="molecule type" value="Genomic_DNA"/>
</dbReference>
<feature type="chain" id="PRO_5041238944" evidence="1">
    <location>
        <begin position="22"/>
        <end position="281"/>
    </location>
</feature>
<dbReference type="KEGG" id="npv:OHM77_12320"/>
<protein>
    <submittedName>
        <fullName evidence="2">Phosphate/phosphite/phosphonate ABC transporter substrate-binding protein</fullName>
    </submittedName>
</protein>
<evidence type="ECO:0000256" key="1">
    <source>
        <dbReference type="SAM" id="SignalP"/>
    </source>
</evidence>
<feature type="signal peptide" evidence="1">
    <location>
        <begin position="1"/>
        <end position="21"/>
    </location>
</feature>
<sequence length="281" mass="30351">MSARLIYAVFVSALFASGAFAAEEGPHSFGVLSQRSAVLTAQYWNPIFEHVKRKTGIALRLKIARTAPESNAAIARGEYDFVYSNTIFLPATSAPGYQVILRPRSGAITGQIVTLEDSPIRTLADLQGREAGFPSKAAFVGYAVPMDHLLRQGIQVIPVFGGNQEGIMGQLKAGKVVVAGVNNEVMRAFAARENVRYRVLWESVPYHNLPVAVHPRVPGPVAAAVQSAIADMADDPEGAAVLEASARIIGQKPPLGFLKSGPADYRNYLDFYRQTVVKDIE</sequence>
<dbReference type="Gene3D" id="3.40.190.10">
    <property type="entry name" value="Periplasmic binding protein-like II"/>
    <property type="match status" value="2"/>
</dbReference>
<dbReference type="SUPFAM" id="SSF53850">
    <property type="entry name" value="Periplasmic binding protein-like II"/>
    <property type="match status" value="1"/>
</dbReference>
<dbReference type="AlphaFoldDB" id="A0AA49FKZ7"/>
<dbReference type="Proteomes" id="UP001234916">
    <property type="component" value="Chromosome"/>
</dbReference>
<reference evidence="2" key="1">
    <citation type="journal article" date="2023" name="Nat. Microbiol.">
        <title>Enrichment and characterization of a nitric oxide-reducing microbial community in a continuous bioreactor.</title>
        <authorList>
            <person name="Garrido-Amador P."/>
            <person name="Stortenbeker N."/>
            <person name="Wessels H.J.C.T."/>
            <person name="Speth D.R."/>
            <person name="Garcia-Heredia I."/>
            <person name="Kartal B."/>
        </authorList>
    </citation>
    <scope>NUCLEOTIDE SEQUENCE</scope>
    <source>
        <strain evidence="2">MAG1</strain>
    </source>
</reference>